<feature type="transmembrane region" description="Helical" evidence="2">
    <location>
        <begin position="38"/>
        <end position="59"/>
    </location>
</feature>
<evidence type="ECO:0000256" key="2">
    <source>
        <dbReference type="RuleBase" id="RU004429"/>
    </source>
</evidence>
<keyword evidence="2" id="KW-1003">Cell membrane</keyword>
<comment type="caution">
    <text evidence="2">Lacks conserved residue(s) required for the propagation of feature annotation.</text>
</comment>
<dbReference type="EMBL" id="CP036433">
    <property type="protein sequence ID" value="QDU95408.1"/>
    <property type="molecule type" value="Genomic_DNA"/>
</dbReference>
<keyword evidence="2" id="KW-0520">NAD</keyword>
<dbReference type="PANTHER" id="PTHR33269">
    <property type="entry name" value="NADH-UBIQUINONE OXIDOREDUCTASE CHAIN 6"/>
    <property type="match status" value="1"/>
</dbReference>
<evidence type="ECO:0000256" key="1">
    <source>
        <dbReference type="ARBA" id="ARBA00005698"/>
    </source>
</evidence>
<dbReference type="KEGG" id="lcre:Pla8534_32230"/>
<dbReference type="Pfam" id="PF00499">
    <property type="entry name" value="Oxidored_q3"/>
    <property type="match status" value="1"/>
</dbReference>
<dbReference type="EC" id="7.1.1.-" evidence="2"/>
<feature type="transmembrane region" description="Helical" evidence="2">
    <location>
        <begin position="169"/>
        <end position="191"/>
    </location>
</feature>
<feature type="transmembrane region" description="Helical" evidence="2">
    <location>
        <begin position="12"/>
        <end position="31"/>
    </location>
</feature>
<organism evidence="3 4">
    <name type="scientific">Lignipirellula cremea</name>
    <dbReference type="NCBI Taxonomy" id="2528010"/>
    <lineage>
        <taxon>Bacteria</taxon>
        <taxon>Pseudomonadati</taxon>
        <taxon>Planctomycetota</taxon>
        <taxon>Planctomycetia</taxon>
        <taxon>Pirellulales</taxon>
        <taxon>Pirellulaceae</taxon>
        <taxon>Lignipirellula</taxon>
    </lineage>
</organism>
<accession>A0A518DUA1</accession>
<dbReference type="PANTHER" id="PTHR33269:SF17">
    <property type="entry name" value="NADH-UBIQUINONE OXIDOREDUCTASE CHAIN 6"/>
    <property type="match status" value="1"/>
</dbReference>
<protein>
    <recommendedName>
        <fullName evidence="2">NADH-quinone oxidoreductase subunit J</fullName>
        <ecNumber evidence="2">7.1.1.-</ecNumber>
    </recommendedName>
</protein>
<feature type="transmembrane region" description="Helical" evidence="2">
    <location>
        <begin position="256"/>
        <end position="275"/>
    </location>
</feature>
<name>A0A518DUA1_9BACT</name>
<reference evidence="3 4" key="1">
    <citation type="submission" date="2019-02" db="EMBL/GenBank/DDBJ databases">
        <title>Deep-cultivation of Planctomycetes and their phenomic and genomic characterization uncovers novel biology.</title>
        <authorList>
            <person name="Wiegand S."/>
            <person name="Jogler M."/>
            <person name="Boedeker C."/>
            <person name="Pinto D."/>
            <person name="Vollmers J."/>
            <person name="Rivas-Marin E."/>
            <person name="Kohn T."/>
            <person name="Peeters S.H."/>
            <person name="Heuer A."/>
            <person name="Rast P."/>
            <person name="Oberbeckmann S."/>
            <person name="Bunk B."/>
            <person name="Jeske O."/>
            <person name="Meyerdierks A."/>
            <person name="Storesund J.E."/>
            <person name="Kallscheuer N."/>
            <person name="Luecker S."/>
            <person name="Lage O.M."/>
            <person name="Pohl T."/>
            <person name="Merkel B.J."/>
            <person name="Hornburger P."/>
            <person name="Mueller R.-W."/>
            <person name="Bruemmer F."/>
            <person name="Labrenz M."/>
            <person name="Spormann A.M."/>
            <person name="Op den Camp H."/>
            <person name="Overmann J."/>
            <person name="Amann R."/>
            <person name="Jetten M.S.M."/>
            <person name="Mascher T."/>
            <person name="Medema M.H."/>
            <person name="Devos D.P."/>
            <person name="Kaster A.-K."/>
            <person name="Ovreas L."/>
            <person name="Rohde M."/>
            <person name="Galperin M.Y."/>
            <person name="Jogler C."/>
        </authorList>
    </citation>
    <scope>NUCLEOTIDE SEQUENCE [LARGE SCALE GENOMIC DNA]</scope>
    <source>
        <strain evidence="3 4">Pla85_3_4</strain>
    </source>
</reference>
<comment type="function">
    <text evidence="2">NDH-1 shuttles electrons from NADH, via FMN and iron-sulfur (Fe-S) centers, to quinones in the respiratory chain. Couples the redox reaction to proton translocation (for every two electrons transferred, four hydrogen ions are translocated across the cytoplasmic membrane), and thus conserves the redox energy in a proton gradient.</text>
</comment>
<dbReference type="Gene3D" id="1.20.120.1200">
    <property type="entry name" value="NADH-ubiquinone/plastoquinone oxidoreductase chain 6, subunit NuoJ"/>
    <property type="match status" value="1"/>
</dbReference>
<keyword evidence="2" id="KW-1133">Transmembrane helix</keyword>
<feature type="transmembrane region" description="Helical" evidence="2">
    <location>
        <begin position="65"/>
        <end position="84"/>
    </location>
</feature>
<evidence type="ECO:0000313" key="4">
    <source>
        <dbReference type="Proteomes" id="UP000317648"/>
    </source>
</evidence>
<feature type="transmembrane region" description="Helical" evidence="2">
    <location>
        <begin position="307"/>
        <end position="326"/>
    </location>
</feature>
<feature type="transmembrane region" description="Helical" evidence="2">
    <location>
        <begin position="282"/>
        <end position="301"/>
    </location>
</feature>
<dbReference type="GO" id="GO:0016491">
    <property type="term" value="F:oxidoreductase activity"/>
    <property type="evidence" value="ECO:0007669"/>
    <property type="project" value="UniProtKB-KW"/>
</dbReference>
<dbReference type="GO" id="GO:0008137">
    <property type="term" value="F:NADH dehydrogenase (ubiquinone) activity"/>
    <property type="evidence" value="ECO:0007669"/>
    <property type="project" value="UniProtKB-UniRule"/>
</dbReference>
<sequence length="343" mass="36074">MMLMASLDWHPFFFTLFALVACVFGLAVLFTSNVVRMAFYLVISLGATAGLFFLAGAEFVGAMQLMIYVGGTLVLLIFGVMLTARDSFISMKTGGGEWVLAVIVGGSMLLLLLFAAFQVESWSTPRENYDSVVIADSKSATPIGLAVTGGRIDKNEQANPELRKGMSGYLLPFEIVSMHLLVVLIGASYLARTKRRSTGPALPQAARGPRNRPAAITGMLLGGAVANAVLGLLCLLFSGRIVAFVAGFGESLETNAVFLTGLLFLVNVVVLMAIYAWQRWGLYALVLIAVAQAALLAVGGLSVLAAAIFLAAALVPVAITLVAICSGGPQSVCSQMDSLATHN</sequence>
<comment type="subcellular location">
    <subcellularLocation>
        <location evidence="2">Cell membrane</location>
        <topology evidence="2">Multi-pass membrane protein</topology>
    </subcellularLocation>
</comment>
<dbReference type="AlphaFoldDB" id="A0A518DUA1"/>
<dbReference type="InterPro" id="IPR001457">
    <property type="entry name" value="NADH_UbQ/plastoQ_OxRdtase_su6"/>
</dbReference>
<comment type="catalytic activity">
    <reaction evidence="2">
        <text>a quinone + NADH + 5 H(+)(in) = a quinol + NAD(+) + 4 H(+)(out)</text>
        <dbReference type="Rhea" id="RHEA:57888"/>
        <dbReference type="ChEBI" id="CHEBI:15378"/>
        <dbReference type="ChEBI" id="CHEBI:24646"/>
        <dbReference type="ChEBI" id="CHEBI:57540"/>
        <dbReference type="ChEBI" id="CHEBI:57945"/>
        <dbReference type="ChEBI" id="CHEBI:132124"/>
    </reaction>
</comment>
<gene>
    <name evidence="3" type="primary">nuoJ_2</name>
    <name evidence="3" type="ORF">Pla8534_32230</name>
</gene>
<comment type="similarity">
    <text evidence="1 2">Belongs to the complex I subunit 6 family.</text>
</comment>
<keyword evidence="2" id="KW-0874">Quinone</keyword>
<feature type="transmembrane region" description="Helical" evidence="2">
    <location>
        <begin position="96"/>
        <end position="117"/>
    </location>
</feature>
<dbReference type="GO" id="GO:0048038">
    <property type="term" value="F:quinone binding"/>
    <property type="evidence" value="ECO:0007669"/>
    <property type="project" value="UniProtKB-UniRule"/>
</dbReference>
<feature type="transmembrane region" description="Helical" evidence="2">
    <location>
        <begin position="220"/>
        <end position="244"/>
    </location>
</feature>
<keyword evidence="3" id="KW-0560">Oxidoreductase</keyword>
<dbReference type="GO" id="GO:0005886">
    <property type="term" value="C:plasma membrane"/>
    <property type="evidence" value="ECO:0007669"/>
    <property type="project" value="UniProtKB-SubCell"/>
</dbReference>
<proteinExistence type="inferred from homology"/>
<keyword evidence="2" id="KW-0812">Transmembrane</keyword>
<keyword evidence="2" id="KW-0472">Membrane</keyword>
<dbReference type="InterPro" id="IPR042106">
    <property type="entry name" value="Nuo/plastoQ_OxRdtase_6_NuoJ"/>
</dbReference>
<evidence type="ECO:0000313" key="3">
    <source>
        <dbReference type="EMBL" id="QDU95408.1"/>
    </source>
</evidence>
<keyword evidence="4" id="KW-1185">Reference proteome</keyword>
<dbReference type="Proteomes" id="UP000317648">
    <property type="component" value="Chromosome"/>
</dbReference>